<keyword evidence="2" id="KW-1185">Reference proteome</keyword>
<organism evidence="1 2">
    <name type="scientific">Phytophthora nicotianae P1569</name>
    <dbReference type="NCBI Taxonomy" id="1317065"/>
    <lineage>
        <taxon>Eukaryota</taxon>
        <taxon>Sar</taxon>
        <taxon>Stramenopiles</taxon>
        <taxon>Oomycota</taxon>
        <taxon>Peronosporomycetes</taxon>
        <taxon>Peronosporales</taxon>
        <taxon>Peronosporaceae</taxon>
        <taxon>Phytophthora</taxon>
    </lineage>
</organism>
<reference evidence="1 2" key="1">
    <citation type="submission" date="2013-11" db="EMBL/GenBank/DDBJ databases">
        <title>The Genome Sequence of Phytophthora parasitica P1569.</title>
        <authorList>
            <consortium name="The Broad Institute Genomics Platform"/>
            <person name="Russ C."/>
            <person name="Tyler B."/>
            <person name="Panabieres F."/>
            <person name="Shan W."/>
            <person name="Tripathy S."/>
            <person name="Grunwald N."/>
            <person name="Machado M."/>
            <person name="Johnson C.S."/>
            <person name="Arredondo F."/>
            <person name="Hong C."/>
            <person name="Coffey M."/>
            <person name="Young S.K."/>
            <person name="Zeng Q."/>
            <person name="Gargeya S."/>
            <person name="Fitzgerald M."/>
            <person name="Abouelleil A."/>
            <person name="Alvarado L."/>
            <person name="Chapman S.B."/>
            <person name="Gainer-Dewar J."/>
            <person name="Goldberg J."/>
            <person name="Griggs A."/>
            <person name="Gujja S."/>
            <person name="Hansen M."/>
            <person name="Howarth C."/>
            <person name="Imamovic A."/>
            <person name="Ireland A."/>
            <person name="Larimer J."/>
            <person name="McCowan C."/>
            <person name="Murphy C."/>
            <person name="Pearson M."/>
            <person name="Poon T.W."/>
            <person name="Priest M."/>
            <person name="Roberts A."/>
            <person name="Saif S."/>
            <person name="Shea T."/>
            <person name="Sykes S."/>
            <person name="Wortman J."/>
            <person name="Nusbaum C."/>
            <person name="Birren B."/>
        </authorList>
    </citation>
    <scope>NUCLEOTIDE SEQUENCE [LARGE SCALE GENOMIC DNA]</scope>
    <source>
        <strain evidence="1 2">P1569</strain>
    </source>
</reference>
<name>V9ESS7_PHYNI</name>
<proteinExistence type="predicted"/>
<evidence type="ECO:0000313" key="1">
    <source>
        <dbReference type="EMBL" id="ETI42345.1"/>
    </source>
</evidence>
<dbReference type="EMBL" id="ANIZ01002105">
    <property type="protein sequence ID" value="ETI42345.1"/>
    <property type="molecule type" value="Genomic_DNA"/>
</dbReference>
<gene>
    <name evidence="1" type="ORF">F443_12516</name>
</gene>
<comment type="caution">
    <text evidence="1">The sequence shown here is derived from an EMBL/GenBank/DDBJ whole genome shotgun (WGS) entry which is preliminary data.</text>
</comment>
<sequence>MTQIHEAKKKPKREGPLRTVFTQVGRGMGDVNPQRQKTCQFCNEAVYQSSRISSVKSARRMICSSS</sequence>
<evidence type="ECO:0000313" key="2">
    <source>
        <dbReference type="Proteomes" id="UP000018721"/>
    </source>
</evidence>
<dbReference type="Proteomes" id="UP000018721">
    <property type="component" value="Unassembled WGS sequence"/>
</dbReference>
<dbReference type="HOGENOM" id="CLU_2836801_0_0_1"/>
<protein>
    <submittedName>
        <fullName evidence="1">Uncharacterized protein</fullName>
    </submittedName>
</protein>
<dbReference type="AlphaFoldDB" id="V9ESS7"/>
<accession>V9ESS7</accession>